<dbReference type="Pfam" id="PF00535">
    <property type="entry name" value="Glycos_transf_2"/>
    <property type="match status" value="1"/>
</dbReference>
<dbReference type="CDD" id="cd00761">
    <property type="entry name" value="Glyco_tranf_GTA_type"/>
    <property type="match status" value="1"/>
</dbReference>
<proteinExistence type="predicted"/>
<accession>A0ABY5P990</accession>
<evidence type="ECO:0000256" key="2">
    <source>
        <dbReference type="ARBA" id="ARBA00022679"/>
    </source>
</evidence>
<keyword evidence="2 4" id="KW-0808">Transferase</keyword>
<evidence type="ECO:0000256" key="1">
    <source>
        <dbReference type="ARBA" id="ARBA00022676"/>
    </source>
</evidence>
<keyword evidence="1 4" id="KW-0328">Glycosyltransferase</keyword>
<feature type="domain" description="Glycosyltransferase 2-like" evidence="3">
    <location>
        <begin position="4"/>
        <end position="139"/>
    </location>
</feature>
<dbReference type="Proteomes" id="UP001315967">
    <property type="component" value="Chromosome"/>
</dbReference>
<dbReference type="PANTHER" id="PTHR22916:SF51">
    <property type="entry name" value="GLYCOSYLTRANSFERASE EPSH-RELATED"/>
    <property type="match status" value="1"/>
</dbReference>
<sequence>MKLSVIIPVYNVEDYIEKCVDSVINQSYKDLEILLINDGSTDNSGKICDELQNKYKKVRVFHKENEGLSETRNYGIRKSKGDYIAFLDSDDYIYTDAYKNLMSVLLETKVDIVIGSLVKYIPENDIYVQKQKKFFSKQGKIISGQEYLTMTIKENIYSAVAVKGIYKKSLINSNNIFFEKGLLHEDELWSPQILIKAKKVIDTGFIFYVHVSREGSITNKKNKTKNSNDLIRIVYELEKIYNSKLNREDSRYLRNYLVNLYLYALNIGGFLTKESNFNIDKKFLYRNSNSIRNLIKVTILSINVDLYKKLSGIH</sequence>
<dbReference type="InterPro" id="IPR029044">
    <property type="entry name" value="Nucleotide-diphossugar_trans"/>
</dbReference>
<dbReference type="SUPFAM" id="SSF53448">
    <property type="entry name" value="Nucleotide-diphospho-sugar transferases"/>
    <property type="match status" value="1"/>
</dbReference>
<protein>
    <submittedName>
        <fullName evidence="4">Glycosyltransferase</fullName>
        <ecNumber evidence="4">2.4.-.-</ecNumber>
    </submittedName>
</protein>
<evidence type="ECO:0000313" key="4">
    <source>
        <dbReference type="EMBL" id="UUX35239.1"/>
    </source>
</evidence>
<name>A0ABY5P990_9LACT</name>
<keyword evidence="5" id="KW-1185">Reference proteome</keyword>
<evidence type="ECO:0000259" key="3">
    <source>
        <dbReference type="Pfam" id="PF00535"/>
    </source>
</evidence>
<organism evidence="4 5">
    <name type="scientific">Fundicoccus culcitae</name>
    <dbReference type="NCBI Taxonomy" id="2969821"/>
    <lineage>
        <taxon>Bacteria</taxon>
        <taxon>Bacillati</taxon>
        <taxon>Bacillota</taxon>
        <taxon>Bacilli</taxon>
        <taxon>Lactobacillales</taxon>
        <taxon>Aerococcaceae</taxon>
        <taxon>Fundicoccus</taxon>
    </lineage>
</organism>
<reference evidence="4 5" key="1">
    <citation type="submission" date="2022-08" db="EMBL/GenBank/DDBJ databases">
        <title>Aerococcaceae sp. nov isolated from spoiled eye mask.</title>
        <authorList>
            <person name="Zhou G."/>
            <person name="Xie X.-B."/>
            <person name="Shi Q.-S."/>
            <person name="Wang Y.-S."/>
            <person name="Wen X."/>
            <person name="Peng H."/>
            <person name="Yang X.-J."/>
            <person name="Tao H.-B."/>
            <person name="Huang X.-M."/>
        </authorList>
    </citation>
    <scope>NUCLEOTIDE SEQUENCE [LARGE SCALE GENOMIC DNA]</scope>
    <source>
        <strain evidence="5">DM20194951</strain>
    </source>
</reference>
<dbReference type="Gene3D" id="3.90.550.10">
    <property type="entry name" value="Spore Coat Polysaccharide Biosynthesis Protein SpsA, Chain A"/>
    <property type="match status" value="1"/>
</dbReference>
<dbReference type="InterPro" id="IPR001173">
    <property type="entry name" value="Glyco_trans_2-like"/>
</dbReference>
<evidence type="ECO:0000313" key="5">
    <source>
        <dbReference type="Proteomes" id="UP001315967"/>
    </source>
</evidence>
<dbReference type="PANTHER" id="PTHR22916">
    <property type="entry name" value="GLYCOSYLTRANSFERASE"/>
    <property type="match status" value="1"/>
</dbReference>
<dbReference type="RefSeq" id="WP_313794729.1">
    <property type="nucleotide sequence ID" value="NZ_CP102453.1"/>
</dbReference>
<gene>
    <name evidence="4" type="ORF">NRE15_06240</name>
</gene>
<dbReference type="GO" id="GO:0016757">
    <property type="term" value="F:glycosyltransferase activity"/>
    <property type="evidence" value="ECO:0007669"/>
    <property type="project" value="UniProtKB-KW"/>
</dbReference>
<dbReference type="EC" id="2.4.-.-" evidence="4"/>
<dbReference type="EMBL" id="CP102453">
    <property type="protein sequence ID" value="UUX35239.1"/>
    <property type="molecule type" value="Genomic_DNA"/>
</dbReference>